<dbReference type="PROSITE" id="PS01248">
    <property type="entry name" value="EGF_LAM_1"/>
    <property type="match status" value="1"/>
</dbReference>
<dbReference type="InterPro" id="IPR036383">
    <property type="entry name" value="TSP1_rpt_sf"/>
</dbReference>
<feature type="compositionally biased region" description="Pro residues" evidence="1">
    <location>
        <begin position="2078"/>
        <end position="2096"/>
    </location>
</feature>
<dbReference type="SUPFAM" id="SSF82895">
    <property type="entry name" value="TSP-1 type 1 repeat"/>
    <property type="match status" value="1"/>
</dbReference>
<evidence type="ECO:0000313" key="3">
    <source>
        <dbReference type="EMBL" id="KXZ46510.1"/>
    </source>
</evidence>
<feature type="compositionally biased region" description="Pro residues" evidence="1">
    <location>
        <begin position="2318"/>
        <end position="2327"/>
    </location>
</feature>
<feature type="region of interest" description="Disordered" evidence="1">
    <location>
        <begin position="1490"/>
        <end position="1511"/>
    </location>
</feature>
<dbReference type="PANTHER" id="PTHR45725">
    <property type="entry name" value="FORMIN HOMOLOGY 2 FAMILY MEMBER"/>
    <property type="match status" value="1"/>
</dbReference>
<dbReference type="Proteomes" id="UP000075714">
    <property type="component" value="Unassembled WGS sequence"/>
</dbReference>
<sequence>MAAGRDVNTAAHLYGNRTAGWYAIGLLPHALNLLPDSFATTYNAEGRPRECSESAALAASVRAFGLPRAAKDFTFVALFDPPQRDYNATARGALGELFSVGGLSVQWDVVSGVVRIFAAWETGSTVIASAASAVPSAAASWPAIALSVSRRSDGALGVCINGAPAPIVQRPLSSVPQAGGWLGNAALSLGWSLAAADQVNLGDPRATISAKTRLHQLWFVNQAWSCTDVERWMSYDTGTSAAPLAPLAPPPRLAALPYANTAPTLESLEVAAENGGTGAEGEAFVGQRVTVTARLEDADGDPLRVRLVAYGVPARGCATAGCGDDVAEANGTGSVTLTYQTAFALPGRFVLRLEASDQTGLIRGWDVAVLVRKQGDLQRLAPCCRSTGMVVAGQSGRPIHSTRFRDPRVASLAASLGWPASYLANEDLEAERLFDWGVLAPAHDPAGLQLSPCMDAFLAGPGSPRVLAGSVDQRTVANGHGKRLLIVPQGYDWAIPLANKSNAPACNSHWTQWAADSPYRSTAGTFSDGTPIYCSYACTRNGTRALQQLSGMTDRLMEAMAELSYGRFSFSWDVTLASSDPFAYNDAPVGPFLQRSGVERAAFHTAAVLSPLPPRSINPGYTAWSAVGAATLFVMRCMPELYYLVHEVGHLLGLPHADVWRVDDGMAAPSDPAGPGMAVDAYSDKLDMMACCRGDYGALARIWLGWMPYPERRDISLSETSGAAAQAPDPTASQSASGAAPPPQQPPPDPADADAECVPSAGPDGCSYTLWPMDRAESRGRLKALSVRLTDTQLAVLSYKSLPWWQDARVGRDPWDAWAPDRDSLVADETRAPLAGLSAEYMRLVTPPGSAGSGQWSTRGLLDFNLFFGEWPSSLPRGPSSLPLGPAKSAFALLKAGQAWLHAGSGVLVVVQGEVPCDGQAELPVYNYTVPNFYGFRGETPGGEAWRRSDYSGYAGGLRCLRVAVRTQLARAHTPGKLAVRLRLADSDAASPLDLRGSCGFPLLPLLQLVLPAGAKAAGAKATAGVTGADASTAKGDGSDGGGGDALPPGIAAAVWTDPRNATFAVGTMTARLPPFSDGWVREASSTDSAACAYGCDPTYRIRIASYDGAQTLVSARLLDVSTTRIALHVSYRYYTLDEITTESEVLYVPVVPPWAEGTQSLPPARSASSANPRVVANPTWGLQLLGDAGGPRRQDEQPAALWSAQVLPPSGCSQQWSFTMLLRVATPSARDGRWPLAELQLSGAADGNGSGGATGTRLALSLVWNTTLGATAPGVPSYATRGSIGAAGDGASSGGAPGLPVFALSLSLGSGREASILMAPPPPSGDQSYHVAVVYDNGQLGAWVDGGGGWPWRDVSCEPARPGVTYCAPPGPGGSPVSSASSRSASAPLQRISLLGGAGGLDATLLSARLYNYAMPRADLSDEASCLLQPGTCAARFGLRTAAPPPQAAADADTAASAVDGPGGSGPAGTVAMPLPEAQAGEWDGLRKAGELSLPPNAPPPPPNTGAPVAPRYSLQIGSWSACSAACGGGVAVRAVLCFRATVRGPWPVAPDDCPLVGYQPSTAPCNQQPCPQRRAALAPAPGPGACPVAGGDGGGDTGGGGDAAAGLQPLCLQDDGLVAPLAACANTSATSHTVEAAAAAKAATKPGAGSSAVLALGATFAGPLASASWESIALPGLVLPPPSTSSRSGNGIQTNKGTSAAAAAAATSLRQVLLAGELQPSCAAVASAVPANAAVEWRLGPWGPCNVSCAAPPSGGAGSSGDGVGYPAVRRRQATCHSVTTGAQLGASVCEAVLGPLAQAALAAPCGGGAARVCGVPAWRVGGWSVCNAVGSTMGYGRATRSLFCVNAVTGRAADSADQCSQAPGTTAAAPPPAEAGCALAARLAAWCVPPALTRAERPCFGNGACTYAGCICNVGFAGQFCEVPLSSGAAASGAAASACPSGILDRAGACCASGLLATDGNCCGADVGGTAPTVPASSAATHSTRWALDGEGRCCSQQLDACGVCGGSAVALDVQGFCCRTLLDQYGRCCRSGRLDECGVCDGDGTSCAVRMQLLLTLAPAAAFAAPEPWWSHLPPSPPAPSPPTAPGTPRVPPASLTAMAGAAATGGAPTSSVISSNTQRGTIADGSPLSTPGLVGWLADGADGHVAAAVQVTIDAPAEQLLGGLVRAALGPSHAALQLRLVDSVAASPTARAGGNSSSAPAPPWLLVTYDLLYNEDAQPAQHGTDNTSYDMAPLEPYSFTTGVAGLRLEGLSDAVGVLGPVLASSASAAASASFTLSVPPSAAPVPATPPPALSPTGPQTVETGDNSGAPFSSPLPPSPAPISEPLWRQQSGPEQRPHYEVQPQPGPPRRRHALAAADAPLTHGSLGQLLWAHALLQASSDADDGALQLLGRAGLEGPDAVQPAGRHSDRLDTAVASKARRLRRLHHIHHLTAGAISAGRRAAAAVAGAASPSASASASPSALVAGLAAAMGADAPQDRRAAAEAVILSPEARAMAAALGLQTLSVAGLERLGSCGNGICEVGEQGSAVGGRVVAAAAACPQDCPLTLRSCPAGSWSGGAVGNGGGFGAADVRTCCGRGACLLSSGACACFEGYTGDACEACAPGFQRTTYGGAAGSCVRQYVRGRTVLEWDALGPASQHGAGPLDNTVVLACLIAGSVLVTLAGVASLGAWLRRAKGLPLLPWAKAPWSATVVPTPTQSPAQSPARPSPKRRIRRSPKVTPVGAARAGAAASPGSQGWVSPTVGPTAAAAAGGAVTPVRRAMLRVIANGEDWQANGLQVIPAPPSLHTSPPDGSAQRHGSRPHRVSPHHNPSVVAPSAASPAVAPVAAGSFTTPGSAARPTPVRLWDSAVRAAAVAFAEAAAAVTPTRRHHHTPRHALGPSLLGQDIWQSDAPEPAVARAHHYQHHHQSPAQPQQLDARLPVSPPHHQQQQVFTTPGHPSTPRRRRATPLGEAREARSPTAVQALSIELHLDSGSGGAKQSGPRGSATPQHSGASGSGGSYTPRALAGRFNWLLPLPLLWRTAGAAPSSEPSAQSTGPRHGSASSGGSAVVLAADHARRLSLEAAGPFSGGLRLLPGRNSPAADVEEDSAATPLLSSARNWPPEDGGGDGSGSSGPFGREEAPTMMDAYLAAAAAVAPAGGRRRSSAAGGGGCGSGGEVASGGAPAAIARAHLAATPLSPTASGGGLTQMLSPRVAALRGQEAGYFHGSGSGPAAGAGSSSVVKSPRRALLQARTHGSKQG</sequence>
<feature type="compositionally biased region" description="Low complexity" evidence="1">
    <location>
        <begin position="1449"/>
        <end position="1461"/>
    </location>
</feature>
<evidence type="ECO:0000313" key="4">
    <source>
        <dbReference type="Proteomes" id="UP000075714"/>
    </source>
</evidence>
<dbReference type="CDD" id="cd00055">
    <property type="entry name" value="EGF_Lam"/>
    <property type="match status" value="1"/>
</dbReference>
<feature type="region of interest" description="Disordered" evidence="1">
    <location>
        <begin position="719"/>
        <end position="759"/>
    </location>
</feature>
<feature type="region of interest" description="Disordered" evidence="1">
    <location>
        <begin position="2078"/>
        <end position="2131"/>
    </location>
</feature>
<feature type="region of interest" description="Disordered" evidence="1">
    <location>
        <begin position="3210"/>
        <end position="3247"/>
    </location>
</feature>
<feature type="compositionally biased region" description="Pro residues" evidence="1">
    <location>
        <begin position="740"/>
        <end position="750"/>
    </location>
</feature>
<dbReference type="InterPro" id="IPR002049">
    <property type="entry name" value="LE_dom"/>
</dbReference>
<reference evidence="4" key="1">
    <citation type="journal article" date="2016" name="Nat. Commun.">
        <title>The Gonium pectorale genome demonstrates co-option of cell cycle regulation during the evolution of multicellularity.</title>
        <authorList>
            <person name="Hanschen E.R."/>
            <person name="Marriage T.N."/>
            <person name="Ferris P.J."/>
            <person name="Hamaji T."/>
            <person name="Toyoda A."/>
            <person name="Fujiyama A."/>
            <person name="Neme R."/>
            <person name="Noguchi H."/>
            <person name="Minakuchi Y."/>
            <person name="Suzuki M."/>
            <person name="Kawai-Toyooka H."/>
            <person name="Smith D.R."/>
            <person name="Sparks H."/>
            <person name="Anderson J."/>
            <person name="Bakaric R."/>
            <person name="Luria V."/>
            <person name="Karger A."/>
            <person name="Kirschner M.W."/>
            <person name="Durand P.M."/>
            <person name="Michod R.E."/>
            <person name="Nozaki H."/>
            <person name="Olson B.J."/>
        </authorList>
    </citation>
    <scope>NUCLEOTIDE SEQUENCE [LARGE SCALE GENOMIC DNA]</scope>
    <source>
        <strain evidence="4">NIES-2863</strain>
    </source>
</reference>
<dbReference type="PROSITE" id="PS50092">
    <property type="entry name" value="TSP1"/>
    <property type="match status" value="1"/>
</dbReference>
<dbReference type="InterPro" id="IPR000884">
    <property type="entry name" value="TSP1_rpt"/>
</dbReference>
<feature type="region of interest" description="Disordered" evidence="1">
    <location>
        <begin position="2902"/>
        <end position="2966"/>
    </location>
</feature>
<feature type="region of interest" description="Disordered" evidence="1">
    <location>
        <begin position="3085"/>
        <end position="3127"/>
    </location>
</feature>
<dbReference type="InterPro" id="IPR051425">
    <property type="entry name" value="Formin_Homology"/>
</dbReference>
<dbReference type="EMBL" id="LSYV01000044">
    <property type="protein sequence ID" value="KXZ46510.1"/>
    <property type="molecule type" value="Genomic_DNA"/>
</dbReference>
<feature type="region of interest" description="Disordered" evidence="1">
    <location>
        <begin position="1445"/>
        <end position="1474"/>
    </location>
</feature>
<accession>A0A150GAX3</accession>
<dbReference type="OrthoDB" id="548998at2759"/>
<evidence type="ECO:0000256" key="1">
    <source>
        <dbReference type="SAM" id="MobiDB-lite"/>
    </source>
</evidence>
<comment type="caution">
    <text evidence="3">The sequence shown here is derived from an EMBL/GenBank/DDBJ whole genome shotgun (WGS) entry which is preliminary data.</text>
</comment>
<feature type="region of interest" description="Disordered" evidence="1">
    <location>
        <begin position="2978"/>
        <end position="3006"/>
    </location>
</feature>
<feature type="compositionally biased region" description="Low complexity" evidence="1">
    <location>
        <begin position="2097"/>
        <end position="2116"/>
    </location>
</feature>
<proteinExistence type="predicted"/>
<feature type="region of interest" description="Disordered" evidence="1">
    <location>
        <begin position="3030"/>
        <end position="3054"/>
    </location>
</feature>
<feature type="compositionally biased region" description="Basic residues" evidence="1">
    <location>
        <begin position="2804"/>
        <end position="2813"/>
    </location>
</feature>
<feature type="region of interest" description="Disordered" evidence="1">
    <location>
        <begin position="2698"/>
        <end position="2744"/>
    </location>
</feature>
<feature type="compositionally biased region" description="Basic residues" evidence="1">
    <location>
        <begin position="2905"/>
        <end position="2914"/>
    </location>
</feature>
<protein>
    <recommendedName>
        <fullName evidence="2">Laminin EGF-like domain-containing protein</fullName>
    </recommendedName>
</protein>
<feature type="compositionally biased region" description="Polar residues" evidence="1">
    <location>
        <begin position="2302"/>
        <end position="2311"/>
    </location>
</feature>
<evidence type="ECO:0000259" key="2">
    <source>
        <dbReference type="PROSITE" id="PS01248"/>
    </source>
</evidence>
<feature type="compositionally biased region" description="Basic residues" evidence="1">
    <location>
        <begin position="2714"/>
        <end position="2723"/>
    </location>
</feature>
<dbReference type="STRING" id="33097.A0A150GAX3"/>
<dbReference type="SMART" id="SM00209">
    <property type="entry name" value="TSP1"/>
    <property type="match status" value="1"/>
</dbReference>
<feature type="domain" description="Laminin EGF-like" evidence="2">
    <location>
        <begin position="2593"/>
        <end position="2623"/>
    </location>
</feature>
<organism evidence="3 4">
    <name type="scientific">Gonium pectorale</name>
    <name type="common">Green alga</name>
    <dbReference type="NCBI Taxonomy" id="33097"/>
    <lineage>
        <taxon>Eukaryota</taxon>
        <taxon>Viridiplantae</taxon>
        <taxon>Chlorophyta</taxon>
        <taxon>core chlorophytes</taxon>
        <taxon>Chlorophyceae</taxon>
        <taxon>CS clade</taxon>
        <taxon>Chlamydomonadales</taxon>
        <taxon>Volvocaceae</taxon>
        <taxon>Gonium</taxon>
    </lineage>
</organism>
<feature type="compositionally biased region" description="Low complexity" evidence="1">
    <location>
        <begin position="2702"/>
        <end position="2711"/>
    </location>
</feature>
<feature type="region of interest" description="Disordered" evidence="1">
    <location>
        <begin position="2785"/>
        <end position="2825"/>
    </location>
</feature>
<dbReference type="PANTHER" id="PTHR45725:SF18">
    <property type="entry name" value="ORC1-LIKE AAA ATPASE DOMAIN-CONTAINING PROTEIN"/>
    <property type="match status" value="1"/>
</dbReference>
<feature type="compositionally biased region" description="Pro residues" evidence="1">
    <location>
        <begin position="1497"/>
        <end position="1506"/>
    </location>
</feature>
<feature type="compositionally biased region" description="Gly residues" evidence="1">
    <location>
        <begin position="3154"/>
        <end position="3166"/>
    </location>
</feature>
<feature type="region of interest" description="Disordered" evidence="1">
    <location>
        <begin position="2282"/>
        <end position="2356"/>
    </location>
</feature>
<keyword evidence="4" id="KW-1185">Reference proteome</keyword>
<feature type="compositionally biased region" description="Pro residues" evidence="1">
    <location>
        <begin position="2286"/>
        <end position="2298"/>
    </location>
</feature>
<dbReference type="Pfam" id="PF19030">
    <property type="entry name" value="TSP1_ADAMTS"/>
    <property type="match status" value="1"/>
</dbReference>
<name>A0A150GAX3_GONPE</name>
<feature type="region of interest" description="Disordered" evidence="1">
    <location>
        <begin position="3148"/>
        <end position="3167"/>
    </location>
</feature>
<gene>
    <name evidence="3" type="ORF">GPECTOR_43g947</name>
</gene>
<dbReference type="Gene3D" id="2.20.100.10">
    <property type="entry name" value="Thrombospondin type-1 (TSP1) repeat"/>
    <property type="match status" value="1"/>
</dbReference>